<accession>A0A8J4YE05</accession>
<dbReference type="EMBL" id="JACEEZ010005601">
    <property type="protein sequence ID" value="KAG0725482.1"/>
    <property type="molecule type" value="Genomic_DNA"/>
</dbReference>
<reference evidence="2" key="1">
    <citation type="submission" date="2020-07" db="EMBL/GenBank/DDBJ databases">
        <title>The High-quality genome of the commercially important snow crab, Chionoecetes opilio.</title>
        <authorList>
            <person name="Jeong J.-H."/>
            <person name="Ryu S."/>
        </authorList>
    </citation>
    <scope>NUCLEOTIDE SEQUENCE</scope>
    <source>
        <strain evidence="2">MADBK_172401_WGS</strain>
        <tissue evidence="2">Digestive gland</tissue>
    </source>
</reference>
<organism evidence="2 3">
    <name type="scientific">Chionoecetes opilio</name>
    <name type="common">Atlantic snow crab</name>
    <name type="synonym">Cancer opilio</name>
    <dbReference type="NCBI Taxonomy" id="41210"/>
    <lineage>
        <taxon>Eukaryota</taxon>
        <taxon>Metazoa</taxon>
        <taxon>Ecdysozoa</taxon>
        <taxon>Arthropoda</taxon>
        <taxon>Crustacea</taxon>
        <taxon>Multicrustacea</taxon>
        <taxon>Malacostraca</taxon>
        <taxon>Eumalacostraca</taxon>
        <taxon>Eucarida</taxon>
        <taxon>Decapoda</taxon>
        <taxon>Pleocyemata</taxon>
        <taxon>Brachyura</taxon>
        <taxon>Eubrachyura</taxon>
        <taxon>Majoidea</taxon>
        <taxon>Majidae</taxon>
        <taxon>Chionoecetes</taxon>
    </lineage>
</organism>
<feature type="compositionally biased region" description="Basic and acidic residues" evidence="1">
    <location>
        <begin position="1"/>
        <end position="11"/>
    </location>
</feature>
<feature type="region of interest" description="Disordered" evidence="1">
    <location>
        <begin position="1"/>
        <end position="51"/>
    </location>
</feature>
<dbReference type="AlphaFoldDB" id="A0A8J4YE05"/>
<keyword evidence="3" id="KW-1185">Reference proteome</keyword>
<comment type="caution">
    <text evidence="2">The sequence shown here is derived from an EMBL/GenBank/DDBJ whole genome shotgun (WGS) entry which is preliminary data.</text>
</comment>
<evidence type="ECO:0000313" key="3">
    <source>
        <dbReference type="Proteomes" id="UP000770661"/>
    </source>
</evidence>
<evidence type="ECO:0000256" key="1">
    <source>
        <dbReference type="SAM" id="MobiDB-lite"/>
    </source>
</evidence>
<feature type="compositionally biased region" description="Polar residues" evidence="1">
    <location>
        <begin position="16"/>
        <end position="36"/>
    </location>
</feature>
<proteinExistence type="predicted"/>
<sequence length="190" mass="21225">MSQLGRGDHFRKPQAPQMQKCKSSPNRTDDQQTTGHGSLFPRASSPPGLPSGCRKDLWESWVPRISDWMTHSVDTTGRPKLEGPLLLVLRQAALPHHHVMLLSSTRFSDERHPPVLGRTLTLAPAESSKGCHRGPNPLLSEEPRKMRCPARRYLRFCATPSSSRRSCSQRSPDSCSPDGNRNILQARALF</sequence>
<evidence type="ECO:0000313" key="2">
    <source>
        <dbReference type="EMBL" id="KAG0725482.1"/>
    </source>
</evidence>
<gene>
    <name evidence="2" type="ORF">GWK47_038538</name>
</gene>
<dbReference type="Proteomes" id="UP000770661">
    <property type="component" value="Unassembled WGS sequence"/>
</dbReference>
<name>A0A8J4YE05_CHIOP</name>
<protein>
    <submittedName>
        <fullName evidence="2">Uncharacterized protein</fullName>
    </submittedName>
</protein>